<dbReference type="Proteomes" id="UP000239388">
    <property type="component" value="Unassembled WGS sequence"/>
</dbReference>
<name>A0A2S8FP52_9BACT</name>
<proteinExistence type="predicted"/>
<dbReference type="Pfam" id="PF13650">
    <property type="entry name" value="Asp_protease_2"/>
    <property type="match status" value="1"/>
</dbReference>
<comment type="caution">
    <text evidence="1">The sequence shown here is derived from an EMBL/GenBank/DDBJ whole genome shotgun (WGS) entry which is preliminary data.</text>
</comment>
<evidence type="ECO:0000313" key="2">
    <source>
        <dbReference type="Proteomes" id="UP000239388"/>
    </source>
</evidence>
<organism evidence="1 2">
    <name type="scientific">Blastopirellula marina</name>
    <dbReference type="NCBI Taxonomy" id="124"/>
    <lineage>
        <taxon>Bacteria</taxon>
        <taxon>Pseudomonadati</taxon>
        <taxon>Planctomycetota</taxon>
        <taxon>Planctomycetia</taxon>
        <taxon>Pirellulales</taxon>
        <taxon>Pirellulaceae</taxon>
        <taxon>Blastopirellula</taxon>
    </lineage>
</organism>
<reference evidence="1 2" key="1">
    <citation type="submission" date="2018-02" db="EMBL/GenBank/DDBJ databases">
        <title>Comparative genomes isolates from brazilian mangrove.</title>
        <authorList>
            <person name="Araujo J.E."/>
            <person name="Taketani R.G."/>
            <person name="Silva M.C.P."/>
            <person name="Loureco M.V."/>
            <person name="Andreote F.D."/>
        </authorList>
    </citation>
    <scope>NUCLEOTIDE SEQUENCE [LARGE SCALE GENOMIC DNA]</scope>
    <source>
        <strain evidence="1 2">NAP PRIS-MGV</strain>
    </source>
</reference>
<dbReference type="AlphaFoldDB" id="A0A2S8FP52"/>
<sequence>MADEIALKRDLDSLDDIVRRTITLKRQIELVVAENRERWQKQQSANKLIDEIAAAMRRNAVGTDEEKKVQKQIDQLKKASRELRDGIAPDRLGGQPHMRVMLESLTLMHQQAAVLTVRIDSASYTVFRRYQQMPQEVSTWIEKHPEFEVGPLFRPEQIEQASRKARTTIGMDEIPLFLHGKQRRVGIVFNDQFPSIVTVEPDADRLVLTSNMAFSAGLKNLGELQSITLPGGYSTKARLGTVQRVRLGAAILQDVPAVVLQPSDEHLGGTLGLKLLQAWNPHFAESGISLSLDPENRVSTVLK</sequence>
<dbReference type="EMBL" id="PUIB01000017">
    <property type="protein sequence ID" value="PQO33937.1"/>
    <property type="molecule type" value="Genomic_DNA"/>
</dbReference>
<protein>
    <submittedName>
        <fullName evidence="1">Uncharacterized protein</fullName>
    </submittedName>
</protein>
<gene>
    <name evidence="1" type="ORF">C5Y98_17110</name>
</gene>
<evidence type="ECO:0000313" key="1">
    <source>
        <dbReference type="EMBL" id="PQO33937.1"/>
    </source>
</evidence>
<accession>A0A2S8FP52</accession>